<sequence length="117" mass="12773">MRKLVLVLVAGLLTVLVAPQAMAAPGQVSSVIGRTPKDLIAMGDIKIDKTARTFAFKTAERFGDPLESVVAKWAASESEFQSAAAYITRHPVPFHVFRLHRDASNQVLATHYYYTAG</sequence>
<evidence type="ECO:0000256" key="1">
    <source>
        <dbReference type="SAM" id="SignalP"/>
    </source>
</evidence>
<dbReference type="EMBL" id="JACJID010000009">
    <property type="protein sequence ID" value="MBA8931597.1"/>
    <property type="molecule type" value="Genomic_DNA"/>
</dbReference>
<feature type="signal peptide" evidence="1">
    <location>
        <begin position="1"/>
        <end position="23"/>
    </location>
</feature>
<keyword evidence="3" id="KW-1185">Reference proteome</keyword>
<evidence type="ECO:0000313" key="2">
    <source>
        <dbReference type="EMBL" id="MBA8931597.1"/>
    </source>
</evidence>
<feature type="chain" id="PRO_5045439913" evidence="1">
    <location>
        <begin position="24"/>
        <end position="117"/>
    </location>
</feature>
<dbReference type="RefSeq" id="WP_148309845.1">
    <property type="nucleotide sequence ID" value="NZ_BAAABQ010000052.1"/>
</dbReference>
<comment type="caution">
    <text evidence="2">The sequence shown here is derived from an EMBL/GenBank/DDBJ whole genome shotgun (WGS) entry which is preliminary data.</text>
</comment>
<keyword evidence="1" id="KW-0732">Signal</keyword>
<protein>
    <submittedName>
        <fullName evidence="2">Glycerate-2-kinase</fullName>
    </submittedName>
</protein>
<accession>A0ABR6BYD8</accession>
<reference evidence="2 3" key="1">
    <citation type="submission" date="2020-08" db="EMBL/GenBank/DDBJ databases">
        <title>Genomic Encyclopedia of Archaeal and Bacterial Type Strains, Phase II (KMG-II): from individual species to whole genera.</title>
        <authorList>
            <person name="Goeker M."/>
        </authorList>
    </citation>
    <scope>NUCLEOTIDE SEQUENCE [LARGE SCALE GENOMIC DNA]</scope>
    <source>
        <strain evidence="2 3">DSM 43850</strain>
    </source>
</reference>
<organism evidence="2 3">
    <name type="scientific">Kutzneria viridogrisea</name>
    <dbReference type="NCBI Taxonomy" id="47990"/>
    <lineage>
        <taxon>Bacteria</taxon>
        <taxon>Bacillati</taxon>
        <taxon>Actinomycetota</taxon>
        <taxon>Actinomycetes</taxon>
        <taxon>Pseudonocardiales</taxon>
        <taxon>Pseudonocardiaceae</taxon>
        <taxon>Kutzneria</taxon>
    </lineage>
</organism>
<evidence type="ECO:0000313" key="3">
    <source>
        <dbReference type="Proteomes" id="UP000517916"/>
    </source>
</evidence>
<name>A0ABR6BYD8_9PSEU</name>
<gene>
    <name evidence="2" type="ORF">BC739_008849</name>
</gene>
<dbReference type="Proteomes" id="UP000517916">
    <property type="component" value="Unassembled WGS sequence"/>
</dbReference>
<proteinExistence type="predicted"/>